<dbReference type="InterPro" id="IPR027417">
    <property type="entry name" value="P-loop_NTPase"/>
</dbReference>
<dbReference type="SMART" id="SM00382">
    <property type="entry name" value="AAA"/>
    <property type="match status" value="3"/>
</dbReference>
<feature type="binding site" evidence="9">
    <location>
        <begin position="1104"/>
        <end position="1111"/>
    </location>
    <ligand>
        <name>ATP</name>
        <dbReference type="ChEBI" id="CHEBI:30616"/>
    </ligand>
</feature>
<dbReference type="KEGG" id="nml:Namu_4810"/>
<dbReference type="SUPFAM" id="SSF52540">
    <property type="entry name" value="P-loop containing nucleoside triphosphate hydrolases"/>
    <property type="match status" value="3"/>
</dbReference>
<dbReference type="InParanoid" id="C8X8Y7"/>
<feature type="region of interest" description="Disordered" evidence="10">
    <location>
        <begin position="1"/>
        <end position="20"/>
    </location>
</feature>
<feature type="binding site" evidence="9">
    <location>
        <begin position="816"/>
        <end position="823"/>
    </location>
    <ligand>
        <name>ATP</name>
        <dbReference type="ChEBI" id="CHEBI:30616"/>
    </ligand>
</feature>
<protein>
    <submittedName>
        <fullName evidence="13">Cell division FtsK/SpoIIIE</fullName>
    </submittedName>
</protein>
<keyword evidence="7 11" id="KW-1133">Transmembrane helix</keyword>
<dbReference type="PROSITE" id="PS50901">
    <property type="entry name" value="FTSK"/>
    <property type="match status" value="3"/>
</dbReference>
<evidence type="ECO:0000256" key="1">
    <source>
        <dbReference type="ARBA" id="ARBA00004651"/>
    </source>
</evidence>
<sequence>MTVGTLDLRPPPTIPPRSSGGPGAVLVLLPALAGLGAMVLIFTAGGSGLHLLAGVLFGVSMVAVAAGQLVRVGGDRARRIAGARRDYLRHVDRTRQQARSAAAAQRLALTWVHPSPEVLGSLARTSRLWERRPADPDFAVLRLGVGEQPLSLTLTAPEQIPDDVDPVAAIARDRFVHAFGTVPDLPVAVALRSFATIRLEGDLAAGRRLAAALLLQAVCWHAPSELRIGVCLPPDGGPDRLRSWDWLKWAPHLADPSGSPTQPPVLAVAGSLPELESVLADELAGRPWAEANSGPLVDRAHLLVLVDGDGRAAAGGHLGGPQGLLGVTVLQIGETGELPADRSLRLRVVGGDVLTVAVDRTGAQLVSYVGVPDQVSPAAAAATTRAIAGLRLPGGPTREPVISRTTGLTDLLGVANVRALDPAVSWRARPPRERLRVAIGVGSNGQSVELDLKEAADGGMGPHGLVVGATGSGKSELLRTLVLGLAITHPPDVLNLVLVDFKGGATFTRLDALPHTSAVITNLTDHLELVDRMKDALAGELSRRMQVLRDAGDSASLRDYDRARATDRPDLPALPTLLVVVDEFSELLAAKPEFLDTFITIGRLGRSLGVHLLLASQRLEEGRLRGLDTHLSYRIGLKTFSAAESRIVLGVEDAYRLPTAPGNGYLRFDTSELVRFKAAFVSGPVRDPQPDPDAGGWAAPQVFRLAPPGRPADAPRTVADPGDAAGDPAPVPVAGPSLLEIAVARLAETGVPAHEVWLPPLDQPPSLDRLLPATRPATGAGFGPVPLGWVDRPLEQTRSLLELDLSGAAGHVAIVGAPQSGKSTAVRTLICALALTHAPGELTVYGLDLGGGSLAALAGLPQVGVVAGRSQPDLVRRTVAVVERVLAERERAFAAAGVSGVAEWRRTAAQGGGSLAPDGFGDLLLVVDGWAGLRESFEPLEARLTSVAARGLNYGVHLVLTASRWGELRPALKDLIGSRVELRLGDPLDSAVTARAAATVPADRPGRGLTRDGLHLLTAVPRIDGRPTAVGLPAATRQLVQVVRDRFPGRSAPAVRTLPTTLRAADLPVSGGRADRAGVVLGVDEDLRPVRWNPATDQHLIVFGEEQSGKSTVLTRLIREVANRPGSDAARFLVLDPDRRLMALPWRPGHLIGAAATGRNAAAAVAALAPQLERLAARPPASDATPDEAGRPPSPGIYLIVDNYERLAGSNPLAPLIPLLDHAADLGLHLIVARQARGAARAGYDGVYATLKDVGTPALLLSGPESEGPLIGRSRMLPQPPGRGFWVPRRGADRLVQIVLDEGTAVADTDPDQGDR</sequence>
<dbReference type="GO" id="GO:0051301">
    <property type="term" value="P:cell division"/>
    <property type="evidence" value="ECO:0007669"/>
    <property type="project" value="UniProtKB-KW"/>
</dbReference>
<evidence type="ECO:0000256" key="11">
    <source>
        <dbReference type="SAM" id="Phobius"/>
    </source>
</evidence>
<dbReference type="NCBIfam" id="TIGR03925">
    <property type="entry name" value="T7SS_EccC_b"/>
    <property type="match status" value="1"/>
</dbReference>
<dbReference type="InterPro" id="IPR003593">
    <property type="entry name" value="AAA+_ATPase"/>
</dbReference>
<dbReference type="PANTHER" id="PTHR22683:SF1">
    <property type="entry name" value="TYPE VII SECRETION SYSTEM PROTEIN ESSC"/>
    <property type="match status" value="1"/>
</dbReference>
<dbReference type="GO" id="GO:0005886">
    <property type="term" value="C:plasma membrane"/>
    <property type="evidence" value="ECO:0007669"/>
    <property type="project" value="UniProtKB-SubCell"/>
</dbReference>
<feature type="compositionally biased region" description="Low complexity" evidence="10">
    <location>
        <begin position="718"/>
        <end position="727"/>
    </location>
</feature>
<feature type="transmembrane region" description="Helical" evidence="11">
    <location>
        <begin position="20"/>
        <end position="42"/>
    </location>
</feature>
<evidence type="ECO:0000313" key="13">
    <source>
        <dbReference type="EMBL" id="ACV81085.1"/>
    </source>
</evidence>
<keyword evidence="5 9" id="KW-0547">Nucleotide-binding</keyword>
<dbReference type="InterPro" id="IPR002543">
    <property type="entry name" value="FtsK_dom"/>
</dbReference>
<organism evidence="13 14">
    <name type="scientific">Nakamurella multipartita (strain ATCC 700099 / DSM 44233 / CIP 104796 / JCM 9543 / NBRC 105858 / Y-104)</name>
    <name type="common">Microsphaera multipartita</name>
    <dbReference type="NCBI Taxonomy" id="479431"/>
    <lineage>
        <taxon>Bacteria</taxon>
        <taxon>Bacillati</taxon>
        <taxon>Actinomycetota</taxon>
        <taxon>Actinomycetes</taxon>
        <taxon>Nakamurellales</taxon>
        <taxon>Nakamurellaceae</taxon>
        <taxon>Nakamurella</taxon>
    </lineage>
</organism>
<feature type="domain" description="FtsK" evidence="12">
    <location>
        <begin position="445"/>
        <end position="646"/>
    </location>
</feature>
<gene>
    <name evidence="13" type="ordered locus">Namu_4810</name>
</gene>
<evidence type="ECO:0000256" key="4">
    <source>
        <dbReference type="ARBA" id="ARBA00022737"/>
    </source>
</evidence>
<feature type="region of interest" description="Disordered" evidence="10">
    <location>
        <begin position="708"/>
        <end position="727"/>
    </location>
</feature>
<evidence type="ECO:0000256" key="7">
    <source>
        <dbReference type="ARBA" id="ARBA00022989"/>
    </source>
</evidence>
<evidence type="ECO:0000313" key="14">
    <source>
        <dbReference type="Proteomes" id="UP000002218"/>
    </source>
</evidence>
<keyword evidence="13" id="KW-0132">Cell division</keyword>
<keyword evidence="13" id="KW-0131">Cell cycle</keyword>
<feature type="transmembrane region" description="Helical" evidence="11">
    <location>
        <begin position="49"/>
        <end position="70"/>
    </location>
</feature>
<proteinExistence type="predicted"/>
<keyword evidence="2" id="KW-1003">Cell membrane</keyword>
<evidence type="ECO:0000259" key="12">
    <source>
        <dbReference type="PROSITE" id="PS50901"/>
    </source>
</evidence>
<reference evidence="14" key="1">
    <citation type="submission" date="2009-09" db="EMBL/GenBank/DDBJ databases">
        <title>The complete genome of Nakamurella multipartita DSM 44233.</title>
        <authorList>
            <consortium name="US DOE Joint Genome Institute (JGI-PGF)"/>
            <person name="Lucas S."/>
            <person name="Copeland A."/>
            <person name="Lapidus A."/>
            <person name="Glavina del Rio T."/>
            <person name="Dalin E."/>
            <person name="Tice H."/>
            <person name="Bruce D."/>
            <person name="Goodwin L."/>
            <person name="Pitluck S."/>
            <person name="Kyrpides N."/>
            <person name="Mavromatis K."/>
            <person name="Ivanova N."/>
            <person name="Ovchinnikova G."/>
            <person name="Sims D."/>
            <person name="Meincke L."/>
            <person name="Brettin T."/>
            <person name="Detter J.C."/>
            <person name="Han C."/>
            <person name="Larimer F."/>
            <person name="Land M."/>
            <person name="Hauser L."/>
            <person name="Markowitz V."/>
            <person name="Cheng J.-F."/>
            <person name="Hugenholtz P."/>
            <person name="Woyke T."/>
            <person name="Wu D."/>
            <person name="Klenk H.-P."/>
            <person name="Eisen J.A."/>
        </authorList>
    </citation>
    <scope>NUCLEOTIDE SEQUENCE [LARGE SCALE GENOMIC DNA]</scope>
    <source>
        <strain evidence="14">ATCC 700099 / DSM 44233 / CIP 104796 / JCM 9543 / NBRC 105858 / Y-104</strain>
    </source>
</reference>
<comment type="subcellular location">
    <subcellularLocation>
        <location evidence="1">Cell membrane</location>
        <topology evidence="1">Multi-pass membrane protein</topology>
    </subcellularLocation>
</comment>
<feature type="domain" description="FtsK" evidence="12">
    <location>
        <begin position="1087"/>
        <end position="1269"/>
    </location>
</feature>
<name>C8X8Y7_NAKMY</name>
<dbReference type="GO" id="GO:0005524">
    <property type="term" value="F:ATP binding"/>
    <property type="evidence" value="ECO:0007669"/>
    <property type="project" value="UniProtKB-UniRule"/>
</dbReference>
<dbReference type="CDD" id="cd01127">
    <property type="entry name" value="TrwB_TraG_TraD_VirD4"/>
    <property type="match status" value="1"/>
</dbReference>
<keyword evidence="3 11" id="KW-0812">Transmembrane</keyword>
<keyword evidence="4" id="KW-0677">Repeat</keyword>
<evidence type="ECO:0000256" key="9">
    <source>
        <dbReference type="PROSITE-ProRule" id="PRU00289"/>
    </source>
</evidence>
<dbReference type="GO" id="GO:0003677">
    <property type="term" value="F:DNA binding"/>
    <property type="evidence" value="ECO:0007669"/>
    <property type="project" value="InterPro"/>
</dbReference>
<reference evidence="13 14" key="2">
    <citation type="journal article" date="2010" name="Stand. Genomic Sci.">
        <title>Complete genome sequence of Nakamurella multipartita type strain (Y-104).</title>
        <authorList>
            <person name="Tice H."/>
            <person name="Mayilraj S."/>
            <person name="Sims D."/>
            <person name="Lapidus A."/>
            <person name="Nolan M."/>
            <person name="Lucas S."/>
            <person name="Glavina Del Rio T."/>
            <person name="Copeland A."/>
            <person name="Cheng J.F."/>
            <person name="Meincke L."/>
            <person name="Bruce D."/>
            <person name="Goodwin L."/>
            <person name="Pitluck S."/>
            <person name="Ivanova N."/>
            <person name="Mavromatis K."/>
            <person name="Ovchinnikova G."/>
            <person name="Pati A."/>
            <person name="Chen A."/>
            <person name="Palaniappan K."/>
            <person name="Land M."/>
            <person name="Hauser L."/>
            <person name="Chang Y.J."/>
            <person name="Jeffries C.D."/>
            <person name="Detter J.C."/>
            <person name="Brettin T."/>
            <person name="Rohde M."/>
            <person name="Goker M."/>
            <person name="Bristow J."/>
            <person name="Eisen J.A."/>
            <person name="Markowitz V."/>
            <person name="Hugenholtz P."/>
            <person name="Kyrpides N.C."/>
            <person name="Klenk H.P."/>
            <person name="Chen F."/>
        </authorList>
    </citation>
    <scope>NUCLEOTIDE SEQUENCE [LARGE SCALE GENOMIC DNA]</scope>
    <source>
        <strain evidence="14">ATCC 700099 / DSM 44233 / CIP 104796 / JCM 9543 / NBRC 105858 / Y-104</strain>
    </source>
</reference>
<accession>C8X8Y7</accession>
<evidence type="ECO:0000256" key="3">
    <source>
        <dbReference type="ARBA" id="ARBA00022692"/>
    </source>
</evidence>
<dbReference type="InterPro" id="IPR023836">
    <property type="entry name" value="EccCa-like_Actinobacteria"/>
</dbReference>
<evidence type="ECO:0000256" key="10">
    <source>
        <dbReference type="SAM" id="MobiDB-lite"/>
    </source>
</evidence>
<keyword evidence="6 9" id="KW-0067">ATP-binding</keyword>
<dbReference type="HOGENOM" id="CLU_003134_1_0_11"/>
<dbReference type="STRING" id="479431.Namu_4810"/>
<evidence type="ECO:0000256" key="8">
    <source>
        <dbReference type="ARBA" id="ARBA00023136"/>
    </source>
</evidence>
<evidence type="ECO:0000256" key="5">
    <source>
        <dbReference type="ARBA" id="ARBA00022741"/>
    </source>
</evidence>
<feature type="binding site" evidence="9">
    <location>
        <begin position="468"/>
        <end position="475"/>
    </location>
    <ligand>
        <name>ATP</name>
        <dbReference type="ChEBI" id="CHEBI:30616"/>
    </ligand>
</feature>
<dbReference type="NCBIfam" id="TIGR03924">
    <property type="entry name" value="T7SS_EccC_a"/>
    <property type="match status" value="1"/>
</dbReference>
<dbReference type="Pfam" id="PF01580">
    <property type="entry name" value="FtsK_SpoIIIE"/>
    <property type="match status" value="2"/>
</dbReference>
<keyword evidence="14" id="KW-1185">Reference proteome</keyword>
<dbReference type="Proteomes" id="UP000002218">
    <property type="component" value="Chromosome"/>
</dbReference>
<feature type="domain" description="FtsK" evidence="12">
    <location>
        <begin position="798"/>
        <end position="991"/>
    </location>
</feature>
<keyword evidence="8 11" id="KW-0472">Membrane</keyword>
<evidence type="ECO:0000256" key="6">
    <source>
        <dbReference type="ARBA" id="ARBA00022840"/>
    </source>
</evidence>
<evidence type="ECO:0000256" key="2">
    <source>
        <dbReference type="ARBA" id="ARBA00022475"/>
    </source>
</evidence>
<dbReference type="OrthoDB" id="9807790at2"/>
<dbReference type="Gene3D" id="3.40.50.300">
    <property type="entry name" value="P-loop containing nucleotide triphosphate hydrolases"/>
    <property type="match status" value="3"/>
</dbReference>
<dbReference type="eggNOG" id="COG1674">
    <property type="taxonomic scope" value="Bacteria"/>
</dbReference>
<dbReference type="PANTHER" id="PTHR22683">
    <property type="entry name" value="SPORULATION PROTEIN RELATED"/>
    <property type="match status" value="1"/>
</dbReference>
<dbReference type="InterPro" id="IPR023837">
    <property type="entry name" value="EccCb-like_Actinobacteria"/>
</dbReference>
<dbReference type="InterPro" id="IPR050206">
    <property type="entry name" value="FtsK/SpoIIIE/SftA"/>
</dbReference>
<dbReference type="EMBL" id="CP001737">
    <property type="protein sequence ID" value="ACV81085.1"/>
    <property type="molecule type" value="Genomic_DNA"/>
</dbReference>